<name>A0A077LUG4_9MICO</name>
<dbReference type="InterPro" id="IPR015813">
    <property type="entry name" value="Pyrv/PenolPyrv_kinase-like_dom"/>
</dbReference>
<accession>A0A077LUG4</accession>
<organism evidence="5 6">
    <name type="scientific">Nostocoides japonicum T1-X7</name>
    <dbReference type="NCBI Taxonomy" id="1194083"/>
    <lineage>
        <taxon>Bacteria</taxon>
        <taxon>Bacillati</taxon>
        <taxon>Actinomycetota</taxon>
        <taxon>Actinomycetes</taxon>
        <taxon>Micrococcales</taxon>
        <taxon>Intrasporangiaceae</taxon>
        <taxon>Nostocoides</taxon>
    </lineage>
</organism>
<protein>
    <submittedName>
        <fullName evidence="5">Putative 2-dehydro-3-deoxyglucarate aldolase</fullName>
        <ecNumber evidence="5">4.1.2.20</ecNumber>
    </submittedName>
</protein>
<evidence type="ECO:0000313" key="6">
    <source>
        <dbReference type="Proteomes" id="UP000035721"/>
    </source>
</evidence>
<dbReference type="RefSeq" id="WP_048549583.1">
    <property type="nucleotide sequence ID" value="NZ_HF570958.1"/>
</dbReference>
<keyword evidence="3 5" id="KW-0456">Lyase</keyword>
<dbReference type="GO" id="GO:0008672">
    <property type="term" value="F:2-dehydro-3-deoxyglucarate aldolase activity"/>
    <property type="evidence" value="ECO:0007669"/>
    <property type="project" value="UniProtKB-EC"/>
</dbReference>
<dbReference type="GO" id="GO:0005737">
    <property type="term" value="C:cytoplasm"/>
    <property type="evidence" value="ECO:0007669"/>
    <property type="project" value="TreeGrafter"/>
</dbReference>
<keyword evidence="6" id="KW-1185">Reference proteome</keyword>
<feature type="domain" description="HpcH/HpaI aldolase/citrate lyase" evidence="4">
    <location>
        <begin position="41"/>
        <end position="204"/>
    </location>
</feature>
<dbReference type="InterPro" id="IPR050251">
    <property type="entry name" value="HpcH-HpaI_aldolase"/>
</dbReference>
<dbReference type="PANTHER" id="PTHR30502:SF0">
    <property type="entry name" value="PHOSPHOENOLPYRUVATE CARBOXYLASE FAMILY PROTEIN"/>
    <property type="match status" value="1"/>
</dbReference>
<sequence length="244" mass="24352">MSDSAETLRAAASADSGPLRGLWLTVLTADVVEAVLTAGAVVTEGIGWIGVDLQHGALEVSDLPGLLRVCRVPVLARTASGDPAHLARVLDTGVAGVIVPGVGSGSEAAALVAACRVPPEGRRSTGASRSALVGGPARPLLLPMVETREGLAAVEEIAGCAGIDGVFVGPYDLSLSLGRPTVADPEVAAAISAVAAAARRHGILAGAFSGSRSLEPLLPPLDVVAVDTDVSALRLGLAELFDAP</sequence>
<dbReference type="InterPro" id="IPR040442">
    <property type="entry name" value="Pyrv_kinase-like_dom_sf"/>
</dbReference>
<dbReference type="EMBL" id="CAJB01000112">
    <property type="protein sequence ID" value="CCH77463.1"/>
    <property type="molecule type" value="Genomic_DNA"/>
</dbReference>
<comment type="similarity">
    <text evidence="1">Belongs to the HpcH/HpaI aldolase family.</text>
</comment>
<dbReference type="STRING" id="1194083.BN12_20006"/>
<evidence type="ECO:0000256" key="1">
    <source>
        <dbReference type="ARBA" id="ARBA00005568"/>
    </source>
</evidence>
<evidence type="ECO:0000256" key="3">
    <source>
        <dbReference type="ARBA" id="ARBA00023239"/>
    </source>
</evidence>
<dbReference type="EC" id="4.1.2.20" evidence="5"/>
<comment type="caution">
    <text evidence="5">The sequence shown here is derived from an EMBL/GenBank/DDBJ whole genome shotgun (WGS) entry which is preliminary data.</text>
</comment>
<keyword evidence="2" id="KW-0479">Metal-binding</keyword>
<dbReference type="Gene3D" id="3.20.20.60">
    <property type="entry name" value="Phosphoenolpyruvate-binding domains"/>
    <property type="match status" value="1"/>
</dbReference>
<evidence type="ECO:0000259" key="4">
    <source>
        <dbReference type="Pfam" id="PF03328"/>
    </source>
</evidence>
<gene>
    <name evidence="5" type="ORF">BN12_20006</name>
</gene>
<reference evidence="5 6" key="1">
    <citation type="journal article" date="2013" name="ISME J.">
        <title>A metabolic model for members of the genus Tetrasphaera involved in enhanced biological phosphorus removal.</title>
        <authorList>
            <person name="Kristiansen R."/>
            <person name="Nguyen H.T.T."/>
            <person name="Saunders A.M."/>
            <person name="Nielsen J.L."/>
            <person name="Wimmer R."/>
            <person name="Le V.Q."/>
            <person name="McIlroy S.J."/>
            <person name="Petrovski S."/>
            <person name="Seviour R.J."/>
            <person name="Calteau A."/>
            <person name="Nielsen K.L."/>
            <person name="Nielsen P.H."/>
        </authorList>
    </citation>
    <scope>NUCLEOTIDE SEQUENCE [LARGE SCALE GENOMIC DNA]</scope>
    <source>
        <strain evidence="5 6">T1-X7</strain>
    </source>
</reference>
<evidence type="ECO:0000256" key="2">
    <source>
        <dbReference type="ARBA" id="ARBA00022723"/>
    </source>
</evidence>
<dbReference type="Pfam" id="PF03328">
    <property type="entry name" value="HpcH_HpaI"/>
    <property type="match status" value="1"/>
</dbReference>
<dbReference type="GO" id="GO:0046872">
    <property type="term" value="F:metal ion binding"/>
    <property type="evidence" value="ECO:0007669"/>
    <property type="project" value="UniProtKB-KW"/>
</dbReference>
<evidence type="ECO:0000313" key="5">
    <source>
        <dbReference type="EMBL" id="CCH77463.1"/>
    </source>
</evidence>
<proteinExistence type="inferred from homology"/>
<dbReference type="SUPFAM" id="SSF51621">
    <property type="entry name" value="Phosphoenolpyruvate/pyruvate domain"/>
    <property type="match status" value="1"/>
</dbReference>
<dbReference type="AlphaFoldDB" id="A0A077LUG4"/>
<dbReference type="InterPro" id="IPR005000">
    <property type="entry name" value="Aldolase/citrate-lyase_domain"/>
</dbReference>
<dbReference type="Proteomes" id="UP000035721">
    <property type="component" value="Unassembled WGS sequence"/>
</dbReference>
<dbReference type="PANTHER" id="PTHR30502">
    <property type="entry name" value="2-KETO-3-DEOXY-L-RHAMNONATE ALDOLASE"/>
    <property type="match status" value="1"/>
</dbReference>